<dbReference type="GO" id="GO:0000077">
    <property type="term" value="P:DNA damage checkpoint signaling"/>
    <property type="evidence" value="ECO:0007669"/>
    <property type="project" value="InterPro"/>
</dbReference>
<dbReference type="PANTHER" id="PTHR28594:SF1">
    <property type="entry name" value="ATR-INTERACTING PROTEIN"/>
    <property type="match status" value="1"/>
</dbReference>
<gene>
    <name evidence="2" type="ORF">BCV69DRAFT_279623</name>
</gene>
<feature type="compositionally biased region" description="Basic and acidic residues" evidence="1">
    <location>
        <begin position="1194"/>
        <end position="1204"/>
    </location>
</feature>
<dbReference type="Proteomes" id="UP000245942">
    <property type="component" value="Unassembled WGS sequence"/>
</dbReference>
<dbReference type="AlphaFoldDB" id="A0A316UIC7"/>
<feature type="region of interest" description="Disordered" evidence="1">
    <location>
        <begin position="813"/>
        <end position="834"/>
    </location>
</feature>
<organism evidence="2 3">
    <name type="scientific">Pseudomicrostroma glucosiphilum</name>
    <dbReference type="NCBI Taxonomy" id="1684307"/>
    <lineage>
        <taxon>Eukaryota</taxon>
        <taxon>Fungi</taxon>
        <taxon>Dikarya</taxon>
        <taxon>Basidiomycota</taxon>
        <taxon>Ustilaginomycotina</taxon>
        <taxon>Exobasidiomycetes</taxon>
        <taxon>Microstromatales</taxon>
        <taxon>Microstromatales incertae sedis</taxon>
        <taxon>Pseudomicrostroma</taxon>
    </lineage>
</organism>
<feature type="compositionally biased region" description="Polar residues" evidence="1">
    <location>
        <begin position="384"/>
        <end position="394"/>
    </location>
</feature>
<keyword evidence="3" id="KW-1185">Reference proteome</keyword>
<proteinExistence type="predicted"/>
<feature type="region of interest" description="Disordered" evidence="1">
    <location>
        <begin position="1160"/>
        <end position="1237"/>
    </location>
</feature>
<dbReference type="EMBL" id="KZ819321">
    <property type="protein sequence ID" value="PWN23693.1"/>
    <property type="molecule type" value="Genomic_DNA"/>
</dbReference>
<feature type="compositionally biased region" description="Polar residues" evidence="1">
    <location>
        <begin position="418"/>
        <end position="431"/>
    </location>
</feature>
<feature type="region of interest" description="Disordered" evidence="1">
    <location>
        <begin position="763"/>
        <end position="783"/>
    </location>
</feature>
<name>A0A316UIC7_9BASI</name>
<feature type="region of interest" description="Disordered" evidence="1">
    <location>
        <begin position="364"/>
        <end position="459"/>
    </location>
</feature>
<dbReference type="PANTHER" id="PTHR28594">
    <property type="entry name" value="ATR-INTERACTING PROTEIN"/>
    <property type="match status" value="1"/>
</dbReference>
<accession>A0A316UIC7</accession>
<feature type="compositionally biased region" description="Basic and acidic residues" evidence="1">
    <location>
        <begin position="434"/>
        <end position="452"/>
    </location>
</feature>
<dbReference type="InterPro" id="IPR033349">
    <property type="entry name" value="ATRIP"/>
</dbReference>
<evidence type="ECO:0000256" key="1">
    <source>
        <dbReference type="SAM" id="MobiDB-lite"/>
    </source>
</evidence>
<dbReference type="RefSeq" id="XP_025350853.1">
    <property type="nucleotide sequence ID" value="XM_025491315.1"/>
</dbReference>
<feature type="compositionally biased region" description="Low complexity" evidence="1">
    <location>
        <begin position="243"/>
        <end position="256"/>
    </location>
</feature>
<evidence type="ECO:0000313" key="3">
    <source>
        <dbReference type="Proteomes" id="UP000245942"/>
    </source>
</evidence>
<reference evidence="2 3" key="1">
    <citation type="journal article" date="2018" name="Mol. Biol. Evol.">
        <title>Broad Genomic Sampling Reveals a Smut Pathogenic Ancestry of the Fungal Clade Ustilaginomycotina.</title>
        <authorList>
            <person name="Kijpornyongpan T."/>
            <person name="Mondo S.J."/>
            <person name="Barry K."/>
            <person name="Sandor L."/>
            <person name="Lee J."/>
            <person name="Lipzen A."/>
            <person name="Pangilinan J."/>
            <person name="LaButti K."/>
            <person name="Hainaut M."/>
            <person name="Henrissat B."/>
            <person name="Grigoriev I.V."/>
            <person name="Spatafora J.W."/>
            <person name="Aime M.C."/>
        </authorList>
    </citation>
    <scope>NUCLEOTIDE SEQUENCE [LARGE SCALE GENOMIC DNA]</scope>
    <source>
        <strain evidence="2 3">MCA 4718</strain>
    </source>
</reference>
<sequence length="1237" mass="135666">MSDDGDEFDALYGDSYDDETLAQAEFVASQAVPGPSQTPIAASISRVGPKNGVRHANSNLGLPRGSRYANGRVLSPPPSKRQRLDLHPAPAQVAPEEEEESLEVIWTENGYVTRASSQRQARRGPGPDDFEIRHSGPGRPPAIGAGYGQSLHEDPWEGEEWTTGAGDVEDWDKAEEEAVRLSQQPGSSKQQQPPPQAAPSRKLGVGVPRQERINNAREAAGLPSPSPAYLPPDRGQGGLNGHAAPSKPAAQPAAAALTGPNLNANQRHELEDLRAQLRAALAETRMSKNKMYAREGEVKMVRERNEKAERELAELRLKAQKQQEEFQKQLEEREKSFAAEKERIDTNAAFFRLEHETSVKRVAWPGSVRRRGTGPGRGIGPAGSQSIGFSQSQYAPPPVMPTTPTRRGRGQGLPSPSTPHRSGSQGYSSPSRRVGLDDSPSKGRDQNRRDDLIAPAILNKTRGSAQKKVAAFPGFDNSFTAELPTKRTPKPVASRLQDISERAGASQTHDIDMTMIADDPVPANQADTTMTSLPQTTFDGKASTIATRQRRYRWAVSALFRRRAALVGLLLAHSSPQSEPPLSLPRSRYVTSSVATPKPVADHTATIHRVLDVDLPTEVRPELRGRQQVATELLLTTMTDGTSGNGGEHRFTFLDLLPDELPADQEALDELDGRDYWDCQEAIDEGMQDLYEDLAVSLRTLLGLYLRLCMTDALQDVMALMTALSVAEPAIINAFMSSELAYELEVPPQASEEMADGVNIAAATQQPGTQQRRRSLTARPPVPTPDQIPSCLIECIRKAGGVLPLRITSPESIAPPEPEPLQVASQRPNATQSRKIRAKAKRDNEASLNISWDMGTDQREDVLETVLSLLEVFVWHIGDQSGYYLKSIFEAPGTIAIFLDVKRPAETIRRFVRLLTQLVQYPDMWKTLVVCKFDPDLQVGLPALVYQSRTPLLDLLAKHLVDLRHNQSTFDAHRLHCGINIFISQLVIKHHDALLLARESQSLFAALVQAIHTDTSIIWNEDGLRRGGEETVAQDIVTRIVLDVSLLSQIFHQEDHPQDLADRLNSHESHLLLNGIRHCFILAFSRLAFADEPSWIPEECVKELGNVADKCSDLIEMVLSPDEVEAVWEICAEEEGDEEQVDEGEEEDEVMLDGEVDRLNGQASRGAGTGGVYGSQTQSESSVPPAAAAPLASRWEKTRIRDASIRGASGATNGRPRDRGEVGVGDDDEEAAMWGAR</sequence>
<dbReference type="GeneID" id="37013049"/>
<evidence type="ECO:0000313" key="2">
    <source>
        <dbReference type="EMBL" id="PWN23693.1"/>
    </source>
</evidence>
<feature type="compositionally biased region" description="Low complexity" evidence="1">
    <location>
        <begin position="182"/>
        <end position="191"/>
    </location>
</feature>
<feature type="compositionally biased region" description="Polar residues" evidence="1">
    <location>
        <begin position="823"/>
        <end position="833"/>
    </location>
</feature>
<dbReference type="OrthoDB" id="3366922at2759"/>
<protein>
    <submittedName>
        <fullName evidence="2">Uncharacterized protein</fullName>
    </submittedName>
</protein>
<feature type="region of interest" description="Disordered" evidence="1">
    <location>
        <begin position="30"/>
        <end position="265"/>
    </location>
</feature>